<gene>
    <name evidence="3" type="ORF">B0A52_07686</name>
</gene>
<dbReference type="PANTHER" id="PTHR11011">
    <property type="entry name" value="MALE STERILITY PROTEIN 2-RELATED"/>
    <property type="match status" value="1"/>
</dbReference>
<comment type="catalytic activity">
    <reaction evidence="1">
        <text>a long-chain fatty acyl-CoA + 2 NADPH + 2 H(+) = a long-chain primary fatty alcohol + 2 NADP(+) + CoA</text>
        <dbReference type="Rhea" id="RHEA:52716"/>
        <dbReference type="ChEBI" id="CHEBI:15378"/>
        <dbReference type="ChEBI" id="CHEBI:57287"/>
        <dbReference type="ChEBI" id="CHEBI:57783"/>
        <dbReference type="ChEBI" id="CHEBI:58349"/>
        <dbReference type="ChEBI" id="CHEBI:77396"/>
        <dbReference type="ChEBI" id="CHEBI:83139"/>
        <dbReference type="EC" id="1.2.1.84"/>
    </reaction>
</comment>
<reference evidence="3 4" key="1">
    <citation type="submission" date="2017-03" db="EMBL/GenBank/DDBJ databases">
        <title>Genomes of endolithic fungi from Antarctica.</title>
        <authorList>
            <person name="Coleine C."/>
            <person name="Masonjones S."/>
            <person name="Stajich J.E."/>
        </authorList>
    </citation>
    <scope>NUCLEOTIDE SEQUENCE [LARGE SCALE GENOMIC DNA]</scope>
    <source>
        <strain evidence="3 4">CCFEE 6314</strain>
    </source>
</reference>
<accession>A0A438MZS0</accession>
<comment type="caution">
    <text evidence="3">The sequence shown here is derived from an EMBL/GenBank/DDBJ whole genome shotgun (WGS) entry which is preliminary data.</text>
</comment>
<evidence type="ECO:0000313" key="4">
    <source>
        <dbReference type="Proteomes" id="UP000288859"/>
    </source>
</evidence>
<sequence length="434" mass="48480">MAQLDKPHVLLTGGTGFLGKVILQELVRRRQLGDFPPHKITLLIRDSKKLDSKSRFAKLTQSRCFSKLESGWSDSIDFINGELKSKGCGLNPDVYAESCQKVTHIIHCAASVDFNLPLADAAASNIDTCLNILEFAENCPNLQKIVLVSTAYVTPHRPGKVQEQLAALPAPAEELLLAAKSDRTDEKALLKSCGHPNTYTLTKSIAEHLAARYSGNLPLTIVRPSIISAAWQYPFPGWLDSRGALGGYAALFGAGFLHVMEGSVDTTFDIVPVDIVADHVIENLCLVRDQKSSKAEQENVHIVHSVAGLRHGSPAKSMISVGLEYFGRNVVFQPPYWKYMGVRSPKYYWYRFTSQTFPLSLARLYYDLTRNERKQKQVRMVMQGIEKVNQCFPYFCLHTYDFATTQRIPDNFSMEAYLDVICIGVHKHLLLGNV</sequence>
<dbReference type="CDD" id="cd05236">
    <property type="entry name" value="FAR-N_SDR_e"/>
    <property type="match status" value="1"/>
</dbReference>
<dbReference type="Pfam" id="PF07993">
    <property type="entry name" value="NAD_binding_4"/>
    <property type="match status" value="1"/>
</dbReference>
<evidence type="ECO:0000259" key="2">
    <source>
        <dbReference type="Pfam" id="PF07993"/>
    </source>
</evidence>
<dbReference type="EC" id="1.2.1.84" evidence="1"/>
<comment type="similarity">
    <text evidence="1">Belongs to the fatty acyl-CoA reductase family.</text>
</comment>
<keyword evidence="1" id="KW-0443">Lipid metabolism</keyword>
<dbReference type="SUPFAM" id="SSF51735">
    <property type="entry name" value="NAD(P)-binding Rossmann-fold domains"/>
    <property type="match status" value="1"/>
</dbReference>
<evidence type="ECO:0000256" key="1">
    <source>
        <dbReference type="RuleBase" id="RU363097"/>
    </source>
</evidence>
<dbReference type="PANTHER" id="PTHR11011:SF45">
    <property type="entry name" value="FATTY ACYL-COA REDUCTASE CG8306-RELATED"/>
    <property type="match status" value="1"/>
</dbReference>
<dbReference type="InterPro" id="IPR013120">
    <property type="entry name" value="FAR_NAD-bd"/>
</dbReference>
<dbReference type="GO" id="GO:0102965">
    <property type="term" value="F:alcohol-forming long-chain fatty acyl-CoA reductase activity"/>
    <property type="evidence" value="ECO:0007669"/>
    <property type="project" value="UniProtKB-EC"/>
</dbReference>
<dbReference type="Proteomes" id="UP000288859">
    <property type="component" value="Unassembled WGS sequence"/>
</dbReference>
<protein>
    <recommendedName>
        <fullName evidence="1">Fatty acyl-CoA reductase</fullName>
        <ecNumber evidence="1">1.2.1.84</ecNumber>
    </recommendedName>
</protein>
<dbReference type="EMBL" id="NAJM01000035">
    <property type="protein sequence ID" value="RVX68800.1"/>
    <property type="molecule type" value="Genomic_DNA"/>
</dbReference>
<dbReference type="OrthoDB" id="4160422at2759"/>
<dbReference type="InterPro" id="IPR026055">
    <property type="entry name" value="FAR"/>
</dbReference>
<name>A0A438MZS0_EXOME</name>
<proteinExistence type="inferred from homology"/>
<keyword evidence="1" id="KW-0560">Oxidoreductase</keyword>
<dbReference type="GO" id="GO:0080019">
    <property type="term" value="F:alcohol-forming very long-chain fatty acyl-CoA reductase activity"/>
    <property type="evidence" value="ECO:0007669"/>
    <property type="project" value="InterPro"/>
</dbReference>
<organism evidence="3 4">
    <name type="scientific">Exophiala mesophila</name>
    <name type="common">Black yeast-like fungus</name>
    <dbReference type="NCBI Taxonomy" id="212818"/>
    <lineage>
        <taxon>Eukaryota</taxon>
        <taxon>Fungi</taxon>
        <taxon>Dikarya</taxon>
        <taxon>Ascomycota</taxon>
        <taxon>Pezizomycotina</taxon>
        <taxon>Eurotiomycetes</taxon>
        <taxon>Chaetothyriomycetidae</taxon>
        <taxon>Chaetothyriales</taxon>
        <taxon>Herpotrichiellaceae</taxon>
        <taxon>Exophiala</taxon>
    </lineage>
</organism>
<feature type="domain" description="Thioester reductase (TE)" evidence="2">
    <location>
        <begin position="11"/>
        <end position="279"/>
    </location>
</feature>
<keyword evidence="1" id="KW-0521">NADP</keyword>
<dbReference type="Gene3D" id="3.40.50.720">
    <property type="entry name" value="NAD(P)-binding Rossmann-like Domain"/>
    <property type="match status" value="1"/>
</dbReference>
<evidence type="ECO:0000313" key="3">
    <source>
        <dbReference type="EMBL" id="RVX68800.1"/>
    </source>
</evidence>
<comment type="function">
    <text evidence="1">Catalyzes the reduction of fatty acyl-CoA to fatty alcohols.</text>
</comment>
<keyword evidence="1" id="KW-0444">Lipid biosynthesis</keyword>
<dbReference type="InterPro" id="IPR036291">
    <property type="entry name" value="NAD(P)-bd_dom_sf"/>
</dbReference>
<dbReference type="GO" id="GO:0035336">
    <property type="term" value="P:long-chain fatty-acyl-CoA metabolic process"/>
    <property type="evidence" value="ECO:0007669"/>
    <property type="project" value="TreeGrafter"/>
</dbReference>
<dbReference type="AlphaFoldDB" id="A0A438MZS0"/>